<evidence type="ECO:0000313" key="2">
    <source>
        <dbReference type="Proteomes" id="UP000193144"/>
    </source>
</evidence>
<name>A0A1Y1ZER9_9PLEO</name>
<evidence type="ECO:0000313" key="1">
    <source>
        <dbReference type="EMBL" id="ORY08674.1"/>
    </source>
</evidence>
<organism evidence="1 2">
    <name type="scientific">Clohesyomyces aquaticus</name>
    <dbReference type="NCBI Taxonomy" id="1231657"/>
    <lineage>
        <taxon>Eukaryota</taxon>
        <taxon>Fungi</taxon>
        <taxon>Dikarya</taxon>
        <taxon>Ascomycota</taxon>
        <taxon>Pezizomycotina</taxon>
        <taxon>Dothideomycetes</taxon>
        <taxon>Pleosporomycetidae</taxon>
        <taxon>Pleosporales</taxon>
        <taxon>Lindgomycetaceae</taxon>
        <taxon>Clohesyomyces</taxon>
    </lineage>
</organism>
<accession>A0A1Y1ZER9</accession>
<keyword evidence="2" id="KW-1185">Reference proteome</keyword>
<dbReference type="AlphaFoldDB" id="A0A1Y1ZER9"/>
<dbReference type="EMBL" id="MCFA01000097">
    <property type="protein sequence ID" value="ORY08674.1"/>
    <property type="molecule type" value="Genomic_DNA"/>
</dbReference>
<reference evidence="1 2" key="1">
    <citation type="submission" date="2016-07" db="EMBL/GenBank/DDBJ databases">
        <title>Pervasive Adenine N6-methylation of Active Genes in Fungi.</title>
        <authorList>
            <consortium name="DOE Joint Genome Institute"/>
            <person name="Mondo S.J."/>
            <person name="Dannebaum R.O."/>
            <person name="Kuo R.C."/>
            <person name="Labutti K."/>
            <person name="Haridas S."/>
            <person name="Kuo A."/>
            <person name="Salamov A."/>
            <person name="Ahrendt S.R."/>
            <person name="Lipzen A."/>
            <person name="Sullivan W."/>
            <person name="Andreopoulos W.B."/>
            <person name="Clum A."/>
            <person name="Lindquist E."/>
            <person name="Daum C."/>
            <person name="Ramamoorthy G.K."/>
            <person name="Gryganskyi A."/>
            <person name="Culley D."/>
            <person name="Magnuson J.K."/>
            <person name="James T.Y."/>
            <person name="O'Malley M.A."/>
            <person name="Stajich J.E."/>
            <person name="Spatafora J.W."/>
            <person name="Visel A."/>
            <person name="Grigoriev I.V."/>
        </authorList>
    </citation>
    <scope>NUCLEOTIDE SEQUENCE [LARGE SCALE GENOMIC DNA]</scope>
    <source>
        <strain evidence="1 2">CBS 115471</strain>
    </source>
</reference>
<sequence>MPGIAQSHLGVIAEPCHDVPWKQPVSLEAVGCQAARRCPQHDPSSLPAILALDHFNLARLIYLVSCCLAVAAPDWECSFSLATAVLGPSEPLFNAPLLGPSAPRIQPAEPVTAWRSSVRVLEIGLRWHGPPSSLGGWWSIGAWTSALCWPSFWPVSH</sequence>
<comment type="caution">
    <text evidence="1">The sequence shown here is derived from an EMBL/GenBank/DDBJ whole genome shotgun (WGS) entry which is preliminary data.</text>
</comment>
<gene>
    <name evidence="1" type="ORF">BCR34DRAFT_391585</name>
</gene>
<dbReference type="Proteomes" id="UP000193144">
    <property type="component" value="Unassembled WGS sequence"/>
</dbReference>
<protein>
    <submittedName>
        <fullName evidence="1">Uncharacterized protein</fullName>
    </submittedName>
</protein>
<proteinExistence type="predicted"/>